<organism evidence="7">
    <name type="scientific">Mus musculus</name>
    <name type="common">Mouse</name>
    <dbReference type="NCBI Taxonomy" id="10090"/>
    <lineage>
        <taxon>Eukaryota</taxon>
        <taxon>Metazoa</taxon>
        <taxon>Chordata</taxon>
        <taxon>Craniata</taxon>
        <taxon>Vertebrata</taxon>
        <taxon>Euteleostomi</taxon>
        <taxon>Mammalia</taxon>
        <taxon>Eutheria</taxon>
        <taxon>Euarchontoglires</taxon>
        <taxon>Glires</taxon>
        <taxon>Rodentia</taxon>
        <taxon>Myomorpha</taxon>
        <taxon>Muroidea</taxon>
        <taxon>Muridae</taxon>
        <taxon>Murinae</taxon>
        <taxon>Mus</taxon>
        <taxon>Mus</taxon>
    </lineage>
</organism>
<dbReference type="MGI" id="MGI:109605">
    <property type="gene designation" value="Srgap2"/>
</dbReference>
<reference evidence="7" key="3">
    <citation type="journal article" date="2000" name="Genome Res.">
        <title>RIKEN integrated sequence analysis (RISA) system--384-format sequencing pipeline with 384 multicapillary sequencer.</title>
        <authorList>
            <person name="Shibata K."/>
            <person name="Itoh M."/>
            <person name="Aizawa K."/>
            <person name="Nagaoka S."/>
            <person name="Sasaki N."/>
            <person name="Carninci P."/>
            <person name="Konno H."/>
            <person name="Akiyama J."/>
            <person name="Nishi K."/>
            <person name="Kitsunai T."/>
            <person name="Tashiro H."/>
            <person name="Itoh M."/>
            <person name="Sumi N."/>
            <person name="Ishii Y."/>
            <person name="Nakamura S."/>
            <person name="Hazama M."/>
            <person name="Nishine T."/>
            <person name="Harada A."/>
            <person name="Yamamoto R."/>
            <person name="Matsumoto H."/>
            <person name="Sakaguchi S."/>
            <person name="Ikegami T."/>
            <person name="Kashiwagi K."/>
            <person name="Fujiwake S."/>
            <person name="Inoue K."/>
            <person name="Togawa Y."/>
            <person name="Izawa M."/>
            <person name="Ohara E."/>
            <person name="Watahiki M."/>
            <person name="Yoneda Y."/>
            <person name="Ishikawa T."/>
            <person name="Ozawa K."/>
            <person name="Tanaka T."/>
            <person name="Matsuura S."/>
            <person name="Kawai J."/>
            <person name="Okazaki Y."/>
            <person name="Muramatsu M."/>
            <person name="Inoue Y."/>
            <person name="Kira A."/>
            <person name="Hayashizaki Y."/>
        </authorList>
    </citation>
    <scope>NUCLEOTIDE SEQUENCE</scope>
    <source>
        <strain evidence="7">C57BL/6J</strain>
        <tissue evidence="7">Olfactory brain</tissue>
    </source>
</reference>
<dbReference type="Gene3D" id="2.30.30.40">
    <property type="entry name" value="SH3 Domains"/>
    <property type="match status" value="1"/>
</dbReference>
<evidence type="ECO:0000259" key="5">
    <source>
        <dbReference type="PROSITE" id="PS50002"/>
    </source>
</evidence>
<dbReference type="EMBL" id="AK161932">
    <property type="protein sequence ID" value="BAE36641.1"/>
    <property type="molecule type" value="mRNA"/>
</dbReference>
<reference evidence="7" key="5">
    <citation type="journal article" date="2002" name="Nature">
        <title>Analysis of the mouse transcriptome based on functional annotation of 60,770 full-length cDNAs.</title>
        <authorList>
            <consortium name="The FANTOM Consortium and the RIKEN Genome Exploration Research Group Phase I and II Team"/>
        </authorList>
    </citation>
    <scope>NUCLEOTIDE SEQUENCE</scope>
    <source>
        <strain evidence="7">C57BL/6J</strain>
        <tissue evidence="7">Olfactory brain</tissue>
    </source>
</reference>
<feature type="domain" description="SH3" evidence="5">
    <location>
        <begin position="171"/>
        <end position="230"/>
    </location>
</feature>
<accession>Q3TSN4</accession>
<reference evidence="7" key="2">
    <citation type="journal article" date="2000" name="Genome Res.">
        <title>Normalization and subtraction of cap-trapper-selected cDNAs to prepare full-length cDNA libraries for rapid discovery of new genes.</title>
        <authorList>
            <person name="Carninci P."/>
            <person name="Shibata Y."/>
            <person name="Hayatsu N."/>
            <person name="Sugahara Y."/>
            <person name="Shibata K."/>
            <person name="Itoh M."/>
            <person name="Konno H."/>
            <person name="Okazaki Y."/>
            <person name="Muramatsu M."/>
            <person name="Hayashizaki Y."/>
        </authorList>
    </citation>
    <scope>NUCLEOTIDE SEQUENCE</scope>
    <source>
        <strain evidence="7">C57BL/6J</strain>
        <tissue evidence="7">Olfactory brain</tissue>
    </source>
</reference>
<reference evidence="7" key="8">
    <citation type="journal article" date="2005" name="Science">
        <title>Antisense Transcription in the Mammalian Transcriptome.</title>
        <authorList>
            <consortium name="RIKEN Genome Exploration Research Group and Genome Science Group (Genome Network Project Core Group) and the FANTOM Consortium"/>
        </authorList>
    </citation>
    <scope>NUCLEOTIDE SEQUENCE</scope>
    <source>
        <strain evidence="7">C57BL/6J</strain>
        <tissue evidence="7">Olfactory brain</tissue>
    </source>
</reference>
<name>Q3TSN4_MOUSE</name>
<feature type="region of interest" description="Disordered" evidence="4">
    <location>
        <begin position="143"/>
        <end position="169"/>
    </location>
</feature>
<proteinExistence type="evidence at transcript level"/>
<dbReference type="PROSITE" id="PS50238">
    <property type="entry name" value="RHOGAP"/>
    <property type="match status" value="1"/>
</dbReference>
<dbReference type="InterPro" id="IPR035648">
    <property type="entry name" value="srGAP1/2/3_SH3"/>
</dbReference>
<feature type="compositionally biased region" description="Polar residues" evidence="4">
    <location>
        <begin position="148"/>
        <end position="160"/>
    </location>
</feature>
<dbReference type="PROSITE" id="PS50002">
    <property type="entry name" value="SH3"/>
    <property type="match status" value="1"/>
</dbReference>
<dbReference type="AGR" id="MGI:109605"/>
<feature type="domain" description="Rho-GAP" evidence="6">
    <location>
        <begin position="1"/>
        <end position="122"/>
    </location>
</feature>
<evidence type="ECO:0000313" key="8">
    <source>
        <dbReference type="MGI" id="MGI:109605"/>
    </source>
</evidence>
<evidence type="ECO:0008006" key="9">
    <source>
        <dbReference type="Google" id="ProtNLM"/>
    </source>
</evidence>
<dbReference type="GO" id="GO:0007165">
    <property type="term" value="P:signal transduction"/>
    <property type="evidence" value="ECO:0007669"/>
    <property type="project" value="InterPro"/>
</dbReference>
<dbReference type="SUPFAM" id="SSF50044">
    <property type="entry name" value="SH3-domain"/>
    <property type="match status" value="1"/>
</dbReference>
<dbReference type="UCSC" id="uc007cni.1">
    <property type="organism name" value="mouse"/>
</dbReference>
<reference evidence="7" key="6">
    <citation type="submission" date="2004-04" db="EMBL/GenBank/DDBJ databases">
        <authorList>
            <person name="Arakawa T."/>
            <person name="Carninci P."/>
            <person name="Fukuda S."/>
            <person name="Hashizume W."/>
            <person name="Hayashida K."/>
            <person name="Hori F."/>
            <person name="Iida J."/>
            <person name="Imamura K."/>
            <person name="Imotani K."/>
            <person name="Itoh M."/>
            <person name="Kanagawa S."/>
            <person name="Kawai J."/>
            <person name="Kojima M."/>
            <person name="Konno H."/>
            <person name="Murata M."/>
            <person name="Nakamura M."/>
            <person name="Ninomiya N."/>
            <person name="Nishiyori H."/>
            <person name="Nomura K."/>
            <person name="Ohno M."/>
            <person name="Sakazume N."/>
            <person name="Sano H."/>
            <person name="Sasaki D."/>
            <person name="Shibata K."/>
            <person name="Shiraki T."/>
            <person name="Tagami M."/>
            <person name="Tagami Y."/>
            <person name="Waki K."/>
            <person name="Watahiki A."/>
            <person name="Muramatsu M."/>
            <person name="Hayashizaki Y."/>
        </authorList>
    </citation>
    <scope>NUCLEOTIDE SEQUENCE</scope>
    <source>
        <strain evidence="7">C57BL/6J</strain>
        <tissue evidence="7">Olfactory brain</tissue>
    </source>
</reference>
<evidence type="ECO:0000313" key="7">
    <source>
        <dbReference type="EMBL" id="BAE36641.1"/>
    </source>
</evidence>
<keyword evidence="2" id="KW-0175">Coiled coil</keyword>
<keyword evidence="1 3" id="KW-0728">SH3 domain</keyword>
<dbReference type="PANTHER" id="PTHR14166">
    <property type="entry name" value="SLIT-ROBO RHO GTPASE ACTIVATING PROTEIN"/>
    <property type="match status" value="1"/>
</dbReference>
<dbReference type="SMART" id="SM00326">
    <property type="entry name" value="SH3"/>
    <property type="match status" value="1"/>
</dbReference>
<protein>
    <recommendedName>
        <fullName evidence="9">SLIT-ROBO Rho GTPase-activating protein 2</fullName>
    </recommendedName>
</protein>
<dbReference type="InterPro" id="IPR001452">
    <property type="entry name" value="SH3_domain"/>
</dbReference>
<sequence>MDSIAGVLKLYFRGLEHPLFPKDIFHDLIACVTMDNLQERAVHIRKVLLVLPKPTLIIMRYLFAFLNHLSQFSEENMMDPYNLAICFGPSLMSVPEGHDQVSCQAHVNELIKTIIIQHENIFPNPRELEGPIYSRGGSMEDYCDSTHGETTSAEDSTQDVTAEHHTSDDECEPIEAIAKFDYVGRTARELSFKKGASLLLYQRASDDWWEGRHNGIDGLIPHQYIVVQDTEDGVVERSSPKSEIEVMSEPPEEKVTARTGASCPSGGHVADIYLANINKGIPRSPAHELRLPKRHSGYWRTNLISRGQTPSPTDLFPPDPELWPSARRMTSPGALVVTVDWR</sequence>
<dbReference type="FunFam" id="1.10.555.10:FF:000134">
    <property type="entry name" value="SLIT-ROBO Rho GTPase-activating protein 2"/>
    <property type="match status" value="1"/>
</dbReference>
<dbReference type="FunFam" id="2.30.30.40:FF:000266">
    <property type="entry name" value="SLIT-ROBO Rho GTPase-activating protein 2"/>
    <property type="match status" value="1"/>
</dbReference>
<reference evidence="7" key="1">
    <citation type="journal article" date="1999" name="Methods Enzymol.">
        <title>High-efficiency full-length cDNA cloning.</title>
        <authorList>
            <person name="Carninci P."/>
            <person name="Hayashizaki Y."/>
        </authorList>
    </citation>
    <scope>NUCLEOTIDE SEQUENCE</scope>
    <source>
        <strain evidence="7">C57BL/6J</strain>
        <tissue evidence="7">Olfactory brain</tissue>
    </source>
</reference>
<dbReference type="InterPro" id="IPR036028">
    <property type="entry name" value="SH3-like_dom_sf"/>
</dbReference>
<dbReference type="AlphaFoldDB" id="Q3TSN4"/>
<reference evidence="7" key="7">
    <citation type="journal article" date="2005" name="Science">
        <title>The Transcriptional Landscape of the Mammalian Genome.</title>
        <authorList>
            <consortium name="The FANTOM Consortium"/>
            <consortium name="Riken Genome Exploration Research Group and Genome Science Group (Genome Network Project Core Group)"/>
        </authorList>
    </citation>
    <scope>NUCLEOTIDE SEQUENCE</scope>
    <source>
        <strain evidence="7">C57BL/6J</strain>
        <tissue evidence="7">Olfactory brain</tissue>
    </source>
</reference>
<evidence type="ECO:0000256" key="3">
    <source>
        <dbReference type="PROSITE-ProRule" id="PRU00192"/>
    </source>
</evidence>
<dbReference type="Pfam" id="PF00620">
    <property type="entry name" value="RhoGAP"/>
    <property type="match status" value="1"/>
</dbReference>
<dbReference type="SMART" id="SM00324">
    <property type="entry name" value="RhoGAP"/>
    <property type="match status" value="1"/>
</dbReference>
<dbReference type="Gene3D" id="1.10.555.10">
    <property type="entry name" value="Rho GTPase activation protein"/>
    <property type="match status" value="1"/>
</dbReference>
<dbReference type="CDD" id="cd11955">
    <property type="entry name" value="SH3_srGAP1-3"/>
    <property type="match status" value="1"/>
</dbReference>
<dbReference type="PeptideAtlas" id="Q3TSN4"/>
<dbReference type="InterPro" id="IPR051627">
    <property type="entry name" value="SLIT-ROBO_RhoGAP"/>
</dbReference>
<reference evidence="7" key="4">
    <citation type="journal article" date="2001" name="Nature">
        <title>Functional annotation of a full-length mouse cDNA collection.</title>
        <authorList>
            <consortium name="The RIKEN Genome Exploration Research Group Phase II Team and the FANTOM Consortium"/>
        </authorList>
    </citation>
    <scope>NUCLEOTIDE SEQUENCE</scope>
    <source>
        <strain evidence="7">C57BL/6J</strain>
        <tissue evidence="7">Olfactory brain</tissue>
    </source>
</reference>
<evidence type="ECO:0000256" key="4">
    <source>
        <dbReference type="SAM" id="MobiDB-lite"/>
    </source>
</evidence>
<gene>
    <name evidence="8" type="primary">Srgap2</name>
</gene>
<evidence type="ECO:0000256" key="1">
    <source>
        <dbReference type="ARBA" id="ARBA00022443"/>
    </source>
</evidence>
<dbReference type="SUPFAM" id="SSF48350">
    <property type="entry name" value="GTPase activation domain, GAP"/>
    <property type="match status" value="1"/>
</dbReference>
<evidence type="ECO:0000256" key="2">
    <source>
        <dbReference type="ARBA" id="ARBA00023054"/>
    </source>
</evidence>
<dbReference type="InterPro" id="IPR008936">
    <property type="entry name" value="Rho_GTPase_activation_prot"/>
</dbReference>
<dbReference type="Pfam" id="PF00018">
    <property type="entry name" value="SH3_1"/>
    <property type="match status" value="1"/>
</dbReference>
<dbReference type="InterPro" id="IPR000198">
    <property type="entry name" value="RhoGAP_dom"/>
</dbReference>
<evidence type="ECO:0000259" key="6">
    <source>
        <dbReference type="PROSITE" id="PS50238"/>
    </source>
</evidence>